<feature type="domain" description="DUF1648" evidence="2">
    <location>
        <begin position="26"/>
        <end position="72"/>
    </location>
</feature>
<feature type="transmembrane region" description="Helical" evidence="1">
    <location>
        <begin position="66"/>
        <end position="91"/>
    </location>
</feature>
<feature type="transmembrane region" description="Helical" evidence="1">
    <location>
        <begin position="16"/>
        <end position="38"/>
    </location>
</feature>
<accession>A0ABR8YMG4</accession>
<reference evidence="3 4" key="1">
    <citation type="submission" date="2020-08" db="EMBL/GenBank/DDBJ databases">
        <title>A Genomic Blueprint of the Chicken Gut Microbiome.</title>
        <authorList>
            <person name="Gilroy R."/>
            <person name="Ravi A."/>
            <person name="Getino M."/>
            <person name="Pursley I."/>
            <person name="Horton D.L."/>
            <person name="Alikhan N.-F."/>
            <person name="Baker D."/>
            <person name="Gharbi K."/>
            <person name="Hall N."/>
            <person name="Watson M."/>
            <person name="Adriaenssens E.M."/>
            <person name="Foster-Nyarko E."/>
            <person name="Jarju S."/>
            <person name="Secka A."/>
            <person name="Antonio M."/>
            <person name="Oren A."/>
            <person name="Chaudhuri R."/>
            <person name="La Ragione R.M."/>
            <person name="Hildebrand F."/>
            <person name="Pallen M.J."/>
        </authorList>
    </citation>
    <scope>NUCLEOTIDE SEQUENCE [LARGE SCALE GENOMIC DNA]</scope>
    <source>
        <strain evidence="3 4">Sa2BUA2</strain>
    </source>
</reference>
<dbReference type="InterPro" id="IPR012867">
    <property type="entry name" value="DUF1648"/>
</dbReference>
<feature type="transmembrane region" description="Helical" evidence="1">
    <location>
        <begin position="227"/>
        <end position="248"/>
    </location>
</feature>
<gene>
    <name evidence="3" type="ORF">H9638_16500</name>
</gene>
<dbReference type="Proteomes" id="UP000652763">
    <property type="component" value="Unassembled WGS sequence"/>
</dbReference>
<keyword evidence="1" id="KW-0472">Membrane</keyword>
<evidence type="ECO:0000259" key="2">
    <source>
        <dbReference type="Pfam" id="PF07853"/>
    </source>
</evidence>
<proteinExistence type="predicted"/>
<keyword evidence="1" id="KW-0812">Transmembrane</keyword>
<feature type="transmembrane region" description="Helical" evidence="1">
    <location>
        <begin position="143"/>
        <end position="164"/>
    </location>
</feature>
<keyword evidence="4" id="KW-1185">Reference proteome</keyword>
<comment type="caution">
    <text evidence="3">The sequence shown here is derived from an EMBL/GenBank/DDBJ whole genome shotgun (WGS) entry which is preliminary data.</text>
</comment>
<evidence type="ECO:0000313" key="4">
    <source>
        <dbReference type="Proteomes" id="UP000652763"/>
    </source>
</evidence>
<name>A0ABR8YMG4_9MICC</name>
<sequence length="249" mass="26443">METSERRELSKGRGPVWLTHLVGVVLLGGVFAYGASIYDSLPDSVPTHWGGSGRPDAWEDKSFGSVYLPLMMGAGVSLLLALLSAAAPAMVQENENASPWELYRREGMIRGTVAALGATSFLMAVVIGYLTLAGWTTPDRAPIWPALAATGAVLVALTCAFAAATRWARRAAEREGVYPSAEENAEDSKWVAGILYNDADDPHVLVSKRQGTGTGMTVNVGNRRGRAVVVIFLLLFVGLPLGLGVFALL</sequence>
<keyword evidence="1" id="KW-1133">Transmembrane helix</keyword>
<protein>
    <submittedName>
        <fullName evidence="3">DUF1648 domain-containing protein</fullName>
    </submittedName>
</protein>
<evidence type="ECO:0000256" key="1">
    <source>
        <dbReference type="SAM" id="Phobius"/>
    </source>
</evidence>
<dbReference type="RefSeq" id="WP_191749302.1">
    <property type="nucleotide sequence ID" value="NZ_JACSQC010000011.1"/>
</dbReference>
<evidence type="ECO:0000313" key="3">
    <source>
        <dbReference type="EMBL" id="MBD8045410.1"/>
    </source>
</evidence>
<feature type="transmembrane region" description="Helical" evidence="1">
    <location>
        <begin position="112"/>
        <end position="131"/>
    </location>
</feature>
<organism evidence="3 4">
    <name type="scientific">Arthrobacter pullicola</name>
    <dbReference type="NCBI Taxonomy" id="2762224"/>
    <lineage>
        <taxon>Bacteria</taxon>
        <taxon>Bacillati</taxon>
        <taxon>Actinomycetota</taxon>
        <taxon>Actinomycetes</taxon>
        <taxon>Micrococcales</taxon>
        <taxon>Micrococcaceae</taxon>
        <taxon>Arthrobacter</taxon>
    </lineage>
</organism>
<dbReference type="EMBL" id="JACSQC010000011">
    <property type="protein sequence ID" value="MBD8045410.1"/>
    <property type="molecule type" value="Genomic_DNA"/>
</dbReference>
<dbReference type="Pfam" id="PF07853">
    <property type="entry name" value="DUF1648"/>
    <property type="match status" value="1"/>
</dbReference>